<dbReference type="PROSITE" id="PS00463">
    <property type="entry name" value="ZN2_CY6_FUNGAL_1"/>
    <property type="match status" value="1"/>
</dbReference>
<dbReference type="GO" id="GO:0003677">
    <property type="term" value="F:DNA binding"/>
    <property type="evidence" value="ECO:0007669"/>
    <property type="project" value="InterPro"/>
</dbReference>
<gene>
    <name evidence="5" type="ORF">BN1723_002767</name>
</gene>
<dbReference type="PANTHER" id="PTHR46910">
    <property type="entry name" value="TRANSCRIPTION FACTOR PDR1"/>
    <property type="match status" value="1"/>
</dbReference>
<proteinExistence type="predicted"/>
<dbReference type="SMART" id="SM00066">
    <property type="entry name" value="GAL4"/>
    <property type="match status" value="1"/>
</dbReference>
<feature type="compositionally biased region" description="Polar residues" evidence="3">
    <location>
        <begin position="96"/>
        <end position="124"/>
    </location>
</feature>
<dbReference type="Pfam" id="PF04082">
    <property type="entry name" value="Fungal_trans"/>
    <property type="match status" value="1"/>
</dbReference>
<reference evidence="6" key="1">
    <citation type="submission" date="2015-05" db="EMBL/GenBank/DDBJ databases">
        <authorList>
            <person name="Fogelqvist Johan"/>
        </authorList>
    </citation>
    <scope>NUCLEOTIDE SEQUENCE [LARGE SCALE GENOMIC DNA]</scope>
</reference>
<keyword evidence="1" id="KW-0479">Metal-binding</keyword>
<dbReference type="PROSITE" id="PS50048">
    <property type="entry name" value="ZN2_CY6_FUNGAL_2"/>
    <property type="match status" value="1"/>
</dbReference>
<dbReference type="SUPFAM" id="SSF57701">
    <property type="entry name" value="Zn2/Cys6 DNA-binding domain"/>
    <property type="match status" value="1"/>
</dbReference>
<keyword evidence="2" id="KW-0539">Nucleus</keyword>
<dbReference type="EMBL" id="CVQI01012224">
    <property type="protein sequence ID" value="CRK21650.1"/>
    <property type="molecule type" value="Genomic_DNA"/>
</dbReference>
<sequence>MDEGEGSDTNPAGEAGNELSLACDRCRRRKIKCSRGHPCQKCLAVESSCTYELGYKPRIRRQRVRVSNDLEQNVEHISKTVDDLKYMLQHLRYEHQSGSSPGPTQHGTASAATSLRPSPASVQTPRIGPGRSPAVLQSEFGGESSISAHALFATTFLQNVVGNSPSPRVTVEMAPVMQTLSSIADAQNQTAASSETLFPHARPLEDGRKPVNFPTPAADKVFGCLRMAQEHDMVEALWLPEFESMAHFTEYVIRVCSPGPSSEAELIIFNTGMFWLFLECASFMEDEHEMNDYTAQSYLCRDNLETLLAHLGYHIPNTMDYIYALNMATTYCLQTIKTTAAWSFISTSAHACQALGLHSAVSLHPASSAQQVRKLRLFWAVYGSEKGLALRLGRSSSIRDSDITIPRPKQPTGPDLLINKLTPLWTQGGALQGRLYDEIYSPGAFLQPQQVRYERARTLIDDLKSLREASEALEREIVSQAGPGGQSPLSELNWRADRIAYLSMLTLVYRSLPPTEPFISSFAADCISTARQALEEHEQCLKALSQTQTAKTSLLQTPFVPFTILFCHAIETSSRADLQVLRSFLDTLEGTAYSSRHLSTQNQLRLFQALYSVAVRYISVKESSSLQEDAWSTGGDGSGTGTGTGGGVAPAGQASPQFSSQSMAFAPGEAAAQTAEDQFMANLGLQVDSSGNPLASWFASNQQLMRILENS</sequence>
<dbReference type="SMART" id="SM00906">
    <property type="entry name" value="Fungal_trans"/>
    <property type="match status" value="1"/>
</dbReference>
<evidence type="ECO:0000313" key="5">
    <source>
        <dbReference type="EMBL" id="CRK21650.1"/>
    </source>
</evidence>
<dbReference type="GO" id="GO:0008270">
    <property type="term" value="F:zinc ion binding"/>
    <property type="evidence" value="ECO:0007669"/>
    <property type="project" value="InterPro"/>
</dbReference>
<protein>
    <recommendedName>
        <fullName evidence="4">Zn(2)-C6 fungal-type domain-containing protein</fullName>
    </recommendedName>
</protein>
<feature type="domain" description="Zn(2)-C6 fungal-type" evidence="4">
    <location>
        <begin position="22"/>
        <end position="51"/>
    </location>
</feature>
<dbReference type="CDD" id="cd00067">
    <property type="entry name" value="GAL4"/>
    <property type="match status" value="1"/>
</dbReference>
<dbReference type="CDD" id="cd12148">
    <property type="entry name" value="fungal_TF_MHR"/>
    <property type="match status" value="1"/>
</dbReference>
<dbReference type="Pfam" id="PF00172">
    <property type="entry name" value="Zn_clus"/>
    <property type="match status" value="1"/>
</dbReference>
<feature type="region of interest" description="Disordered" evidence="3">
    <location>
        <begin position="95"/>
        <end position="133"/>
    </location>
</feature>
<evidence type="ECO:0000256" key="2">
    <source>
        <dbReference type="ARBA" id="ARBA00023242"/>
    </source>
</evidence>
<organism evidence="5 6">
    <name type="scientific">Verticillium longisporum</name>
    <name type="common">Verticillium dahliae var. longisporum</name>
    <dbReference type="NCBI Taxonomy" id="100787"/>
    <lineage>
        <taxon>Eukaryota</taxon>
        <taxon>Fungi</taxon>
        <taxon>Dikarya</taxon>
        <taxon>Ascomycota</taxon>
        <taxon>Pezizomycotina</taxon>
        <taxon>Sordariomycetes</taxon>
        <taxon>Hypocreomycetidae</taxon>
        <taxon>Glomerellales</taxon>
        <taxon>Plectosphaerellaceae</taxon>
        <taxon>Verticillium</taxon>
    </lineage>
</organism>
<accession>A0A0G4LIX1</accession>
<dbReference type="Proteomes" id="UP000045706">
    <property type="component" value="Unassembled WGS sequence"/>
</dbReference>
<dbReference type="AlphaFoldDB" id="A0A0G4LIX1"/>
<evidence type="ECO:0000313" key="6">
    <source>
        <dbReference type="Proteomes" id="UP000045706"/>
    </source>
</evidence>
<dbReference type="InterPro" id="IPR036864">
    <property type="entry name" value="Zn2-C6_fun-type_DNA-bd_sf"/>
</dbReference>
<feature type="region of interest" description="Disordered" evidence="3">
    <location>
        <begin position="628"/>
        <end position="653"/>
    </location>
</feature>
<dbReference type="InterPro" id="IPR050987">
    <property type="entry name" value="AtrR-like"/>
</dbReference>
<evidence type="ECO:0000259" key="4">
    <source>
        <dbReference type="PROSITE" id="PS50048"/>
    </source>
</evidence>
<evidence type="ECO:0000256" key="3">
    <source>
        <dbReference type="SAM" id="MobiDB-lite"/>
    </source>
</evidence>
<evidence type="ECO:0000256" key="1">
    <source>
        <dbReference type="ARBA" id="ARBA00022723"/>
    </source>
</evidence>
<dbReference type="InterPro" id="IPR001138">
    <property type="entry name" value="Zn2Cys6_DnaBD"/>
</dbReference>
<dbReference type="Gene3D" id="4.10.240.10">
    <property type="entry name" value="Zn(2)-C6 fungal-type DNA-binding domain"/>
    <property type="match status" value="1"/>
</dbReference>
<dbReference type="GO" id="GO:0000981">
    <property type="term" value="F:DNA-binding transcription factor activity, RNA polymerase II-specific"/>
    <property type="evidence" value="ECO:0007669"/>
    <property type="project" value="InterPro"/>
</dbReference>
<dbReference type="PANTHER" id="PTHR46910:SF5">
    <property type="entry name" value="ZN(II)2CYS6 TRANSCRIPTION FACTOR (EUROFUNG)"/>
    <property type="match status" value="1"/>
</dbReference>
<feature type="compositionally biased region" description="Gly residues" evidence="3">
    <location>
        <begin position="634"/>
        <end position="649"/>
    </location>
</feature>
<name>A0A0G4LIX1_VERLO</name>
<dbReference type="InterPro" id="IPR007219">
    <property type="entry name" value="XnlR_reg_dom"/>
</dbReference>
<dbReference type="GO" id="GO:0006351">
    <property type="term" value="P:DNA-templated transcription"/>
    <property type="evidence" value="ECO:0007669"/>
    <property type="project" value="InterPro"/>
</dbReference>